<dbReference type="InterPro" id="IPR000949">
    <property type="entry name" value="ELM2_dom"/>
</dbReference>
<gene>
    <name evidence="4" type="ORF">FCM35_KLT13295</name>
</gene>
<dbReference type="InterPro" id="IPR001606">
    <property type="entry name" value="ARID_dom"/>
</dbReference>
<evidence type="ECO:0000259" key="3">
    <source>
        <dbReference type="PROSITE" id="PS51011"/>
    </source>
</evidence>
<dbReference type="CDD" id="cd16100">
    <property type="entry name" value="ARID"/>
    <property type="match status" value="1"/>
</dbReference>
<comment type="caution">
    <text evidence="4">The sequence shown here is derived from an EMBL/GenBank/DDBJ whole genome shotgun (WGS) entry which is preliminary data.</text>
</comment>
<sequence length="498" mass="55266">MGALAPGAPDILRSLKAVGLCTNLEAPTDLSQLTFDQVLSAFFKDLSRKGEVNTEFLPLPAIIGEGCHVDLWRLFCLVKERGGYRPVTVTWSWPAVSELAGLGPSFGPAVKLIYAKYLSSLERCTQSFPEKNLGLTLGRVRSCSQGHANDHSALNGAHLTGVLPVLKRKRDATIGMLNWLRTVAKKPCDLSFKIEPYLKDAKCGKSNPTADYFTQAVMLRKEMFVKKVRKDCSVEPPKQKTPLSSSPLLKNKGKNTRTSPRLNSTSVPPVTSSTGSTKQRTIPALPSISWLSMDEESDVPVGPNHQADIPEFSNYVSTSDPNSLKYLGTSFWSPKHKTAFQASYTPIVEIGCSKNCQCVIPGSPECIRFHVAENKLKLKCELGNSFYAMGFQKMGEEVALSWTQEEEEKFKSIISANLPSDDKKFWPPLFANLRSKSWKGLVSYYYNVFLLRRRQYQNRAIPVKIDSDDDDIESGFLDGKLGFSTVCAENRQCVDLDP</sequence>
<protein>
    <submittedName>
        <fullName evidence="4">AT-rich interactive domain-containing protein 2-like protein</fullName>
    </submittedName>
</protein>
<name>A0A833VF03_9POAL</name>
<dbReference type="AlphaFoldDB" id="A0A833VF03"/>
<organism evidence="4 5">
    <name type="scientific">Carex littledalei</name>
    <dbReference type="NCBI Taxonomy" id="544730"/>
    <lineage>
        <taxon>Eukaryota</taxon>
        <taxon>Viridiplantae</taxon>
        <taxon>Streptophyta</taxon>
        <taxon>Embryophyta</taxon>
        <taxon>Tracheophyta</taxon>
        <taxon>Spermatophyta</taxon>
        <taxon>Magnoliopsida</taxon>
        <taxon>Liliopsida</taxon>
        <taxon>Poales</taxon>
        <taxon>Cyperaceae</taxon>
        <taxon>Cyperoideae</taxon>
        <taxon>Cariceae</taxon>
        <taxon>Carex</taxon>
        <taxon>Carex subgen. Euthyceras</taxon>
    </lineage>
</organism>
<dbReference type="Proteomes" id="UP000623129">
    <property type="component" value="Unassembled WGS sequence"/>
</dbReference>
<feature type="compositionally biased region" description="Low complexity" evidence="2">
    <location>
        <begin position="264"/>
        <end position="277"/>
    </location>
</feature>
<dbReference type="PANTHER" id="PTHR46872:SF10">
    <property type="entry name" value="MYB-LIKE DOMAIN-CONTAINING PROTEIN"/>
    <property type="match status" value="1"/>
</dbReference>
<dbReference type="SUPFAM" id="SSF46774">
    <property type="entry name" value="ARID-like"/>
    <property type="match status" value="1"/>
</dbReference>
<feature type="region of interest" description="Disordered" evidence="2">
    <location>
        <begin position="232"/>
        <end position="280"/>
    </location>
</feature>
<evidence type="ECO:0000256" key="2">
    <source>
        <dbReference type="SAM" id="MobiDB-lite"/>
    </source>
</evidence>
<feature type="domain" description="ARID" evidence="3">
    <location>
        <begin position="29"/>
        <end position="126"/>
    </location>
</feature>
<dbReference type="InterPro" id="IPR036431">
    <property type="entry name" value="ARID_dom_sf"/>
</dbReference>
<dbReference type="PANTHER" id="PTHR46872">
    <property type="entry name" value="DNA BINDING PROTEIN"/>
    <property type="match status" value="1"/>
</dbReference>
<evidence type="ECO:0000313" key="4">
    <source>
        <dbReference type="EMBL" id="KAF3322154.1"/>
    </source>
</evidence>
<dbReference type="OrthoDB" id="1938591at2759"/>
<accession>A0A833VF03</accession>
<dbReference type="EMBL" id="SWLB01000025">
    <property type="protein sequence ID" value="KAF3322154.1"/>
    <property type="molecule type" value="Genomic_DNA"/>
</dbReference>
<keyword evidence="5" id="KW-1185">Reference proteome</keyword>
<keyword evidence="1" id="KW-0539">Nucleus</keyword>
<dbReference type="Pfam" id="PF01388">
    <property type="entry name" value="ARID"/>
    <property type="match status" value="1"/>
</dbReference>
<dbReference type="SMART" id="SM01014">
    <property type="entry name" value="ARID"/>
    <property type="match status" value="1"/>
</dbReference>
<dbReference type="SMART" id="SM00501">
    <property type="entry name" value="BRIGHT"/>
    <property type="match status" value="1"/>
</dbReference>
<dbReference type="PROSITE" id="PS51011">
    <property type="entry name" value="ARID"/>
    <property type="match status" value="1"/>
</dbReference>
<dbReference type="GO" id="GO:0003677">
    <property type="term" value="F:DNA binding"/>
    <property type="evidence" value="ECO:0007669"/>
    <property type="project" value="InterPro"/>
</dbReference>
<reference evidence="4" key="1">
    <citation type="submission" date="2020-01" db="EMBL/GenBank/DDBJ databases">
        <title>Genome sequence of Kobresia littledalei, the first chromosome-level genome in the family Cyperaceae.</title>
        <authorList>
            <person name="Qu G."/>
        </authorList>
    </citation>
    <scope>NUCLEOTIDE SEQUENCE</scope>
    <source>
        <strain evidence="4">C.B.Clarke</strain>
        <tissue evidence="4">Leaf</tissue>
    </source>
</reference>
<dbReference type="Pfam" id="PF01448">
    <property type="entry name" value="ELM2"/>
    <property type="match status" value="1"/>
</dbReference>
<evidence type="ECO:0000256" key="1">
    <source>
        <dbReference type="ARBA" id="ARBA00023242"/>
    </source>
</evidence>
<evidence type="ECO:0000313" key="5">
    <source>
        <dbReference type="Proteomes" id="UP000623129"/>
    </source>
</evidence>
<dbReference type="Gene3D" id="1.10.150.60">
    <property type="entry name" value="ARID DNA-binding domain"/>
    <property type="match status" value="1"/>
</dbReference>
<proteinExistence type="predicted"/>